<reference evidence="10" key="2">
    <citation type="submission" date="2018-02" db="EMBL/GenBank/DDBJ databases">
        <title>Complete genome sequence of the Methanococcus maripaludis type strain JJ (DSM 2067), a model for selenoprotein synthesis in Archaea.</title>
        <authorList>
            <person name="Poehlein A."/>
            <person name="Heym D."/>
            <person name="Quitzke V."/>
            <person name="Fersch J."/>
            <person name="Daniel R."/>
            <person name="Rother M."/>
        </authorList>
    </citation>
    <scope>NUCLEOTIDE SEQUENCE [LARGE SCALE GENOMIC DNA]</scope>
    <source>
        <strain evidence="10">DSM 2067</strain>
    </source>
</reference>
<evidence type="ECO:0000256" key="4">
    <source>
        <dbReference type="ARBA" id="ARBA00022737"/>
    </source>
</evidence>
<keyword evidence="5" id="KW-0484">Methanogenesis</keyword>
<dbReference type="CDD" id="cd00980">
    <property type="entry name" value="FwdC/FmdC"/>
    <property type="match status" value="1"/>
</dbReference>
<dbReference type="PANTHER" id="PTHR39673:SF5">
    <property type="entry name" value="TUNGSTEN-CONTAINING FORMYLMETHANOFURAN DEHYDROGENASE 2 SUBUNIT C"/>
    <property type="match status" value="1"/>
</dbReference>
<dbReference type="EMBL" id="JACHED010000001">
    <property type="protein sequence ID" value="MBB6496517.1"/>
    <property type="molecule type" value="Genomic_DNA"/>
</dbReference>
<dbReference type="UniPathway" id="UPA00640">
    <property type="reaction ID" value="UER00692"/>
</dbReference>
<dbReference type="Proteomes" id="UP000239462">
    <property type="component" value="Chromosome"/>
</dbReference>
<dbReference type="EMBL" id="CP026606">
    <property type="protein sequence ID" value="AVB76967.1"/>
    <property type="molecule type" value="Genomic_DNA"/>
</dbReference>
<comment type="similarity">
    <text evidence="2">Belongs to the FwdC/FmdC family.</text>
</comment>
<dbReference type="InterPro" id="IPR054942">
    <property type="entry name" value="FMH_DH_FwdC"/>
</dbReference>
<evidence type="ECO:0000256" key="3">
    <source>
        <dbReference type="ARBA" id="ARBA00012692"/>
    </source>
</evidence>
<name>A0A2L1CC77_METMI</name>
<evidence type="ECO:0000313" key="13">
    <source>
        <dbReference type="Proteomes" id="UP000239462"/>
    </source>
</evidence>
<evidence type="ECO:0000313" key="14">
    <source>
        <dbReference type="Proteomes" id="UP000567099"/>
    </source>
</evidence>
<evidence type="ECO:0000256" key="6">
    <source>
        <dbReference type="ARBA" id="ARBA00023002"/>
    </source>
</evidence>
<evidence type="ECO:0000256" key="7">
    <source>
        <dbReference type="ARBA" id="ARBA00047194"/>
    </source>
</evidence>
<keyword evidence="6 11" id="KW-0560">Oxidoreductase</keyword>
<dbReference type="AlphaFoldDB" id="A0A2L1CC77"/>
<keyword evidence="10" id="KW-0808">Transferase</keyword>
<dbReference type="KEGG" id="mmad:MMJJ_15960"/>
<sequence length="272" mass="29171">MNELILNLKGDVSVPVEMDKIIPEKIQEMSLEEISGIELIQGNKTAKVSEIFDVELKESPVSKVTINNCCKKVKRIGEKMTSGEIVVNGDAGMYVGVEMKGGKITVNGDAESWVGQNLKGGEIIINGNAENYVGSAYRGDWRGMSGGKITITGNAGSELGEYLKGGTIVIKGNTKIMPGIHQNGGMIIIEGDIEGRAGGEMMKGAIVVYGKILEPLPSFKFEGIVEDPLVKLSKKDAGTQLKGTFIKFSGDYVNTKPKGQLYAAIENNKNLI</sequence>
<dbReference type="Gene3D" id="2.160.20.60">
    <property type="entry name" value="Glutamate synthase, alpha subunit, C-terminal domain"/>
    <property type="match status" value="1"/>
</dbReference>
<dbReference type="GO" id="GO:0046914">
    <property type="term" value="F:transition metal ion binding"/>
    <property type="evidence" value="ECO:0007669"/>
    <property type="project" value="InterPro"/>
</dbReference>
<keyword evidence="4" id="KW-0677">Repeat</keyword>
<dbReference type="Proteomes" id="UP000590564">
    <property type="component" value="Unassembled WGS sequence"/>
</dbReference>
<dbReference type="PANTHER" id="PTHR39673">
    <property type="entry name" value="TUNGSTEN FORMYLMETHANOFURAN DEHYDROGENASE, SUBUNIT C (FWDC)"/>
    <property type="match status" value="1"/>
</dbReference>
<keyword evidence="10" id="KW-0378">Hydrolase</keyword>
<dbReference type="GO" id="GO:0019386">
    <property type="term" value="P:methanogenesis, from carbon dioxide"/>
    <property type="evidence" value="ECO:0007669"/>
    <property type="project" value="UniProtKB-UniPathway"/>
</dbReference>
<evidence type="ECO:0000256" key="1">
    <source>
        <dbReference type="ARBA" id="ARBA00004830"/>
    </source>
</evidence>
<dbReference type="Proteomes" id="UP000567099">
    <property type="component" value="Unassembled WGS sequence"/>
</dbReference>
<dbReference type="GO" id="GO:0016740">
    <property type="term" value="F:transferase activity"/>
    <property type="evidence" value="ECO:0007669"/>
    <property type="project" value="UniProtKB-KW"/>
</dbReference>
<dbReference type="GO" id="GO:0016787">
    <property type="term" value="F:hydrolase activity"/>
    <property type="evidence" value="ECO:0007669"/>
    <property type="project" value="UniProtKB-KW"/>
</dbReference>
<protein>
    <recommendedName>
        <fullName evidence="7">Tungsten-containing formylmethanofuran dehydrogenase 2 subunit C</fullName>
        <ecNumber evidence="3">1.2.7.12</ecNumber>
    </recommendedName>
    <alternativeName>
        <fullName evidence="8">Tungsten-containing formylmethanofuran dehydrogenase II subunit C</fullName>
    </alternativeName>
</protein>
<proteinExistence type="inferred from homology"/>
<organism evidence="10 13">
    <name type="scientific">Methanococcus maripaludis</name>
    <name type="common">Methanococcus deltae</name>
    <dbReference type="NCBI Taxonomy" id="39152"/>
    <lineage>
        <taxon>Archaea</taxon>
        <taxon>Methanobacteriati</taxon>
        <taxon>Methanobacteriota</taxon>
        <taxon>Methanomada group</taxon>
        <taxon>Methanococci</taxon>
        <taxon>Methanococcales</taxon>
        <taxon>Methanococcaceae</taxon>
        <taxon>Methanococcus</taxon>
    </lineage>
</organism>
<reference evidence="11 14" key="3">
    <citation type="submission" date="2020-07" db="EMBL/GenBank/DDBJ databases">
        <title>Genomic Encyclopedia of Type Strains, Phase IV (KMG-V): Genome sequencing to study the core and pangenomes of soil and plant-associated prokaryotes.</title>
        <authorList>
            <person name="Whitman W."/>
        </authorList>
    </citation>
    <scope>NUCLEOTIDE SEQUENCE [LARGE SCALE GENOMIC DNA]</scope>
    <source>
        <strain evidence="11 14">C13</strain>
        <strain evidence="12 15">D1</strain>
    </source>
</reference>
<dbReference type="NCBIfam" id="TIGR03122">
    <property type="entry name" value="one_C_dehyd_C"/>
    <property type="match status" value="1"/>
</dbReference>
<evidence type="ECO:0000313" key="11">
    <source>
        <dbReference type="EMBL" id="MBA2863479.1"/>
    </source>
</evidence>
<dbReference type="InterPro" id="IPR017550">
    <property type="entry name" value="Formylmethanofuran_DH_suC"/>
</dbReference>
<dbReference type="EMBL" id="JACDUO010000001">
    <property type="protein sequence ID" value="MBA2863479.1"/>
    <property type="molecule type" value="Genomic_DNA"/>
</dbReference>
<comment type="catalytic activity">
    <reaction evidence="9">
        <text>N-formylmethanofuran + 2 oxidized [2Fe-2S]-[ferredoxin] + H2O = methanofuran + 2 reduced [2Fe-2S]-[ferredoxin] + CO2 + H(+)</text>
        <dbReference type="Rhea" id="RHEA:19841"/>
        <dbReference type="Rhea" id="RHEA-COMP:10000"/>
        <dbReference type="Rhea" id="RHEA-COMP:10001"/>
        <dbReference type="ChEBI" id="CHEBI:15377"/>
        <dbReference type="ChEBI" id="CHEBI:15378"/>
        <dbReference type="ChEBI" id="CHEBI:16526"/>
        <dbReference type="ChEBI" id="CHEBI:33737"/>
        <dbReference type="ChEBI" id="CHEBI:33738"/>
        <dbReference type="ChEBI" id="CHEBI:57727"/>
        <dbReference type="ChEBI" id="CHEBI:58151"/>
        <dbReference type="EC" id="1.2.7.12"/>
    </reaction>
</comment>
<dbReference type="NCBIfam" id="NF042910">
    <property type="entry name" value="FMH_DH_FwdC"/>
    <property type="match status" value="1"/>
</dbReference>
<dbReference type="GeneID" id="36102680"/>
<dbReference type="GO" id="GO:0018493">
    <property type="term" value="F:formylmethanofuran dehydrogenase activity"/>
    <property type="evidence" value="ECO:0007669"/>
    <property type="project" value="UniProtKB-EC"/>
</dbReference>
<accession>A0A2L1CC77</accession>
<comment type="pathway">
    <text evidence="1">One-carbon metabolism; methanogenesis from CO(2); 5,10-methenyl-5,6,7,8-tetrahydromethanopterin from CO(2): step 1/3.</text>
</comment>
<evidence type="ECO:0000313" key="12">
    <source>
        <dbReference type="EMBL" id="MBB6496517.1"/>
    </source>
</evidence>
<dbReference type="SUPFAM" id="SSF69336">
    <property type="entry name" value="Alpha subunit of glutamate synthase, C-terminal domain"/>
    <property type="match status" value="1"/>
</dbReference>
<evidence type="ECO:0000256" key="9">
    <source>
        <dbReference type="ARBA" id="ARBA00048228"/>
    </source>
</evidence>
<dbReference type="EC" id="1.2.7.12" evidence="3"/>
<evidence type="ECO:0000256" key="2">
    <source>
        <dbReference type="ARBA" id="ARBA00006761"/>
    </source>
</evidence>
<evidence type="ECO:0000313" key="10">
    <source>
        <dbReference type="EMBL" id="AVB76967.1"/>
    </source>
</evidence>
<gene>
    <name evidence="10" type="primary">fhcC</name>
    <name evidence="11" type="ORF">HNP94_000479</name>
    <name evidence="12" type="ORF">HNP96_000538</name>
    <name evidence="10" type="ORF">MMJJ_15960</name>
</gene>
<dbReference type="InterPro" id="IPR036485">
    <property type="entry name" value="Glu_synth_asu_C_sf"/>
</dbReference>
<dbReference type="RefSeq" id="WP_104838349.1">
    <property type="nucleotide sequence ID" value="NZ_CP026606.1"/>
</dbReference>
<evidence type="ECO:0000256" key="8">
    <source>
        <dbReference type="ARBA" id="ARBA00047203"/>
    </source>
</evidence>
<evidence type="ECO:0000313" key="15">
    <source>
        <dbReference type="Proteomes" id="UP000590564"/>
    </source>
</evidence>
<reference evidence="13" key="1">
    <citation type="journal article" date="2018" name="Genome Announc.">
        <title>Complete Genome Sequence of the Methanococcus maripaludis Type Strain JJ (DSM 2067), a Model for Selenoprotein Synthesis in Archaea.</title>
        <authorList>
            <person name="Poehlein A."/>
            <person name="Heym D."/>
            <person name="Quitzke V."/>
            <person name="Fersch J."/>
            <person name="Daniel R."/>
            <person name="Rother M."/>
        </authorList>
    </citation>
    <scope>NUCLEOTIDE SEQUENCE [LARGE SCALE GENOMIC DNA]</scope>
    <source>
        <strain evidence="13">DSM 2067</strain>
    </source>
</reference>
<evidence type="ECO:0000256" key="5">
    <source>
        <dbReference type="ARBA" id="ARBA00022994"/>
    </source>
</evidence>